<sequence length="91" mass="10675">MNTQGSSHSPWHLSTWSHYITRIVHPTMNASLRQAPVRMTRREALLAMQDQKRREQRAHVLELLREVKEKNRNIPHVKDAGFKSDHSKLKA</sequence>
<comment type="caution">
    <text evidence="1">The sequence shown here is derived from an EMBL/GenBank/DDBJ whole genome shotgun (WGS) entry which is preliminary data.</text>
</comment>
<dbReference type="Proteomes" id="UP001620405">
    <property type="component" value="Unassembled WGS sequence"/>
</dbReference>
<protein>
    <submittedName>
        <fullName evidence="1">Uncharacterized protein</fullName>
    </submittedName>
</protein>
<proteinExistence type="predicted"/>
<organism evidence="1 2">
    <name type="scientific">Dyella lipolytica</name>
    <dbReference type="NCBI Taxonomy" id="1867835"/>
    <lineage>
        <taxon>Bacteria</taxon>
        <taxon>Pseudomonadati</taxon>
        <taxon>Pseudomonadota</taxon>
        <taxon>Gammaproteobacteria</taxon>
        <taxon>Lysobacterales</taxon>
        <taxon>Rhodanobacteraceae</taxon>
        <taxon>Dyella</taxon>
    </lineage>
</organism>
<evidence type="ECO:0000313" key="2">
    <source>
        <dbReference type="Proteomes" id="UP001620405"/>
    </source>
</evidence>
<gene>
    <name evidence="1" type="ORF">ISP13_15595</name>
</gene>
<accession>A0ABW8J1I7</accession>
<dbReference type="RefSeq" id="WP_284396098.1">
    <property type="nucleotide sequence ID" value="NZ_BSNQ01000003.1"/>
</dbReference>
<evidence type="ECO:0000313" key="1">
    <source>
        <dbReference type="EMBL" id="MFK2874966.1"/>
    </source>
</evidence>
<name>A0ABW8J1I7_9GAMM</name>
<dbReference type="EMBL" id="JADIKG010000013">
    <property type="protein sequence ID" value="MFK2874966.1"/>
    <property type="molecule type" value="Genomic_DNA"/>
</dbReference>
<keyword evidence="2" id="KW-1185">Reference proteome</keyword>
<reference evidence="1 2" key="1">
    <citation type="submission" date="2020-10" db="EMBL/GenBank/DDBJ databases">
        <title>Phylogeny of dyella-like bacteria.</title>
        <authorList>
            <person name="Fu J."/>
        </authorList>
    </citation>
    <scope>NUCLEOTIDE SEQUENCE [LARGE SCALE GENOMIC DNA]</scope>
    <source>
        <strain evidence="1 2">DHOB07</strain>
    </source>
</reference>